<feature type="region of interest" description="Disordered" evidence="1">
    <location>
        <begin position="1"/>
        <end position="27"/>
    </location>
</feature>
<accession>A0A6A4H6M2</accession>
<keyword evidence="3" id="KW-1185">Reference proteome</keyword>
<protein>
    <submittedName>
        <fullName evidence="2">Uncharacterized protein</fullName>
    </submittedName>
</protein>
<organism evidence="2 3">
    <name type="scientific">Gymnopus androsaceus JB14</name>
    <dbReference type="NCBI Taxonomy" id="1447944"/>
    <lineage>
        <taxon>Eukaryota</taxon>
        <taxon>Fungi</taxon>
        <taxon>Dikarya</taxon>
        <taxon>Basidiomycota</taxon>
        <taxon>Agaricomycotina</taxon>
        <taxon>Agaricomycetes</taxon>
        <taxon>Agaricomycetidae</taxon>
        <taxon>Agaricales</taxon>
        <taxon>Marasmiineae</taxon>
        <taxon>Omphalotaceae</taxon>
        <taxon>Gymnopus</taxon>
    </lineage>
</organism>
<evidence type="ECO:0000256" key="1">
    <source>
        <dbReference type="SAM" id="MobiDB-lite"/>
    </source>
</evidence>
<dbReference type="Proteomes" id="UP000799118">
    <property type="component" value="Unassembled WGS sequence"/>
</dbReference>
<feature type="non-terminal residue" evidence="2">
    <location>
        <position position="109"/>
    </location>
</feature>
<name>A0A6A4H6M2_9AGAR</name>
<gene>
    <name evidence="2" type="ORF">BT96DRAFT_799177</name>
</gene>
<reference evidence="2" key="1">
    <citation type="journal article" date="2019" name="Environ. Microbiol.">
        <title>Fungal ecological strategies reflected in gene transcription - a case study of two litter decomposers.</title>
        <authorList>
            <person name="Barbi F."/>
            <person name="Kohler A."/>
            <person name="Barry K."/>
            <person name="Baskaran P."/>
            <person name="Daum C."/>
            <person name="Fauchery L."/>
            <person name="Ihrmark K."/>
            <person name="Kuo A."/>
            <person name="LaButti K."/>
            <person name="Lipzen A."/>
            <person name="Morin E."/>
            <person name="Grigoriev I.V."/>
            <person name="Henrissat B."/>
            <person name="Lindahl B."/>
            <person name="Martin F."/>
        </authorList>
    </citation>
    <scope>NUCLEOTIDE SEQUENCE</scope>
    <source>
        <strain evidence="2">JB14</strain>
    </source>
</reference>
<dbReference type="EMBL" id="ML769565">
    <property type="protein sequence ID" value="KAE9393751.1"/>
    <property type="molecule type" value="Genomic_DNA"/>
</dbReference>
<sequence>MDTAPSRRGPVRIDQDGPWSVSVAESPHDSRSYSLYIKSKSNHSPTHNLTLTRTAMEIIELDHKLHDSILSTSKLPTLPLDPASVPAVPKRKSAFLNTLSRLASPTSSK</sequence>
<evidence type="ECO:0000313" key="3">
    <source>
        <dbReference type="Proteomes" id="UP000799118"/>
    </source>
</evidence>
<dbReference type="AlphaFoldDB" id="A0A6A4H6M2"/>
<proteinExistence type="predicted"/>
<dbReference type="OrthoDB" id="2995992at2759"/>
<evidence type="ECO:0000313" key="2">
    <source>
        <dbReference type="EMBL" id="KAE9393751.1"/>
    </source>
</evidence>